<dbReference type="AlphaFoldDB" id="A0A0K8R9L4"/>
<evidence type="ECO:0000313" key="3">
    <source>
        <dbReference type="EMBL" id="JAA67835.1"/>
    </source>
</evidence>
<feature type="compositionally biased region" description="Acidic residues" evidence="1">
    <location>
        <begin position="120"/>
        <end position="159"/>
    </location>
</feature>
<keyword evidence="2" id="KW-0732">Signal</keyword>
<reference evidence="3" key="1">
    <citation type="submission" date="2012-12" db="EMBL/GenBank/DDBJ databases">
        <title>Identification and characterization of a phenylalanine ammonia-lyase gene family in Isatis indigotica Fort.</title>
        <authorList>
            <person name="Liu Q."/>
            <person name="Chen J."/>
            <person name="Zhou X."/>
            <person name="Di P."/>
            <person name="Xiao Y."/>
            <person name="Xuan H."/>
            <person name="Zhang L."/>
            <person name="Chen W."/>
        </authorList>
    </citation>
    <scope>NUCLEOTIDE SEQUENCE</scope>
    <source>
        <tissue evidence="3">Salivary gland</tissue>
    </source>
</reference>
<evidence type="ECO:0000256" key="2">
    <source>
        <dbReference type="SAM" id="SignalP"/>
    </source>
</evidence>
<dbReference type="EMBL" id="GADI01005973">
    <property type="protein sequence ID" value="JAA67835.1"/>
    <property type="molecule type" value="mRNA"/>
</dbReference>
<feature type="chain" id="PRO_5005516429" evidence="2">
    <location>
        <begin position="20"/>
        <end position="159"/>
    </location>
</feature>
<sequence length="159" mass="17379">MLLLEAIVVVLSVAIASQAKEPEDTTLPPGALVDSPDSDNCSSPHLPYFDETTNMWMGFLAVNCTKKCPVGKHVTVVDGNKCIGTWSFLDELTITVLVGSCKDGFCETDGSSECRNITLAEEDSQEEEGAAAEEEDEEDEEDEEEEEAEEEREDDHDDA</sequence>
<protein>
    <submittedName>
        <fullName evidence="3">Putative secreted protein</fullName>
    </submittedName>
</protein>
<feature type="signal peptide" evidence="2">
    <location>
        <begin position="1"/>
        <end position="19"/>
    </location>
</feature>
<evidence type="ECO:0000256" key="1">
    <source>
        <dbReference type="SAM" id="MobiDB-lite"/>
    </source>
</evidence>
<organism evidence="3">
    <name type="scientific">Ixodes ricinus</name>
    <name type="common">Common tick</name>
    <name type="synonym">Acarus ricinus</name>
    <dbReference type="NCBI Taxonomy" id="34613"/>
    <lineage>
        <taxon>Eukaryota</taxon>
        <taxon>Metazoa</taxon>
        <taxon>Ecdysozoa</taxon>
        <taxon>Arthropoda</taxon>
        <taxon>Chelicerata</taxon>
        <taxon>Arachnida</taxon>
        <taxon>Acari</taxon>
        <taxon>Parasitiformes</taxon>
        <taxon>Ixodida</taxon>
        <taxon>Ixodoidea</taxon>
        <taxon>Ixodidae</taxon>
        <taxon>Ixodinae</taxon>
        <taxon>Ixodes</taxon>
    </lineage>
</organism>
<accession>A0A0K8R9L4</accession>
<name>A0A0K8R9L4_IXORI</name>
<feature type="region of interest" description="Disordered" evidence="1">
    <location>
        <begin position="119"/>
        <end position="159"/>
    </location>
</feature>
<proteinExistence type="evidence at transcript level"/>